<name>A0ABP9XJL8_9FUNG</name>
<protein>
    <submittedName>
        <fullName evidence="2">Uncharacterized protein</fullName>
    </submittedName>
</protein>
<comment type="caution">
    <text evidence="2">The sequence shown here is derived from an EMBL/GenBank/DDBJ whole genome shotgun (WGS) entry which is preliminary data.</text>
</comment>
<sequence length="184" mass="21489">MSPFYEEQPIIRRSVGEEERRYVAPTTSSRTQHKLQLQRLFVLTNDKNYLDHPKNMRRLTKELDRVNREYRCVRRFEDPVQESFRRLGQKVACEKSIHNNKHINRPHTTAATSIRSQSQSHSSSSSSSNSSSYSSSAEQNSFIGRWFAHQENDHTNPHSIIDTNSVVYSFHPTIANSMKRKTKH</sequence>
<keyword evidence="3" id="KW-1185">Reference proteome</keyword>
<evidence type="ECO:0000313" key="2">
    <source>
        <dbReference type="EMBL" id="GAA5794998.1"/>
    </source>
</evidence>
<reference evidence="2 3" key="1">
    <citation type="submission" date="2024-04" db="EMBL/GenBank/DDBJ databases">
        <title>genome sequences of Mucor flavus KT1a and Helicostylum pulchrum KT1b strains isolation_sourced from the surface of a dry-aged beef.</title>
        <authorList>
            <person name="Toyotome T."/>
            <person name="Hosono M."/>
            <person name="Torimaru M."/>
            <person name="Fukuda K."/>
            <person name="Mikami N."/>
        </authorList>
    </citation>
    <scope>NUCLEOTIDE SEQUENCE [LARGE SCALE GENOMIC DNA]</scope>
    <source>
        <strain evidence="2 3">KT1b</strain>
    </source>
</reference>
<proteinExistence type="predicted"/>
<dbReference type="Proteomes" id="UP001476247">
    <property type="component" value="Unassembled WGS sequence"/>
</dbReference>
<dbReference type="EMBL" id="BAABUJ010000004">
    <property type="protein sequence ID" value="GAA5794998.1"/>
    <property type="molecule type" value="Genomic_DNA"/>
</dbReference>
<gene>
    <name evidence="2" type="ORF">HPULCUR_000348</name>
</gene>
<accession>A0ABP9XJL8</accession>
<dbReference type="Pfam" id="PF10452">
    <property type="entry name" value="TCO89"/>
    <property type="match status" value="1"/>
</dbReference>
<dbReference type="PANTHER" id="PTHR22794:SF2">
    <property type="entry name" value="THAP DOMAIN-CONTAINING PROTEIN 11"/>
    <property type="match status" value="1"/>
</dbReference>
<organism evidence="2 3">
    <name type="scientific">Helicostylum pulchrum</name>
    <dbReference type="NCBI Taxonomy" id="562976"/>
    <lineage>
        <taxon>Eukaryota</taxon>
        <taxon>Fungi</taxon>
        <taxon>Fungi incertae sedis</taxon>
        <taxon>Mucoromycota</taxon>
        <taxon>Mucoromycotina</taxon>
        <taxon>Mucoromycetes</taxon>
        <taxon>Mucorales</taxon>
        <taxon>Mucorineae</taxon>
        <taxon>Mucoraceae</taxon>
        <taxon>Helicostylum</taxon>
    </lineage>
</organism>
<feature type="compositionally biased region" description="Low complexity" evidence="1">
    <location>
        <begin position="113"/>
        <end position="136"/>
    </location>
</feature>
<evidence type="ECO:0000256" key="1">
    <source>
        <dbReference type="SAM" id="MobiDB-lite"/>
    </source>
</evidence>
<feature type="region of interest" description="Disordered" evidence="1">
    <location>
        <begin position="97"/>
        <end position="136"/>
    </location>
</feature>
<dbReference type="PANTHER" id="PTHR22794">
    <property type="entry name" value="THAP DOMAIN PROTEIN 11"/>
    <property type="match status" value="1"/>
</dbReference>
<dbReference type="InterPro" id="IPR018857">
    <property type="entry name" value="TORC1_cplx_su_TCO89"/>
</dbReference>
<evidence type="ECO:0000313" key="3">
    <source>
        <dbReference type="Proteomes" id="UP001476247"/>
    </source>
</evidence>